<gene>
    <name evidence="1" type="ORF">MUN87_21845</name>
</gene>
<dbReference type="Proteomes" id="UP000831537">
    <property type="component" value="Chromosome"/>
</dbReference>
<keyword evidence="2" id="KW-1185">Reference proteome</keyword>
<accession>A0ABY4GMR9</accession>
<organism evidence="1 2">
    <name type="scientific">Gracilibacillus salinarum</name>
    <dbReference type="NCBI Taxonomy" id="2932255"/>
    <lineage>
        <taxon>Bacteria</taxon>
        <taxon>Bacillati</taxon>
        <taxon>Bacillota</taxon>
        <taxon>Bacilli</taxon>
        <taxon>Bacillales</taxon>
        <taxon>Bacillaceae</taxon>
        <taxon>Gracilibacillus</taxon>
    </lineage>
</organism>
<evidence type="ECO:0000313" key="2">
    <source>
        <dbReference type="Proteomes" id="UP000831537"/>
    </source>
</evidence>
<sequence>MAQLDQFDGCNQGISLDWLVNGSSIIDTTYTKSEVFKGILDLLPKQI</sequence>
<dbReference type="RefSeq" id="WP_244743952.1">
    <property type="nucleotide sequence ID" value="NZ_CP095071.1"/>
</dbReference>
<protein>
    <submittedName>
        <fullName evidence="1">Uncharacterized protein</fullName>
    </submittedName>
</protein>
<evidence type="ECO:0000313" key="1">
    <source>
        <dbReference type="EMBL" id="UOQ85250.1"/>
    </source>
</evidence>
<name>A0ABY4GMR9_9BACI</name>
<dbReference type="EMBL" id="CP095071">
    <property type="protein sequence ID" value="UOQ85250.1"/>
    <property type="molecule type" value="Genomic_DNA"/>
</dbReference>
<proteinExistence type="predicted"/>
<reference evidence="1 2" key="1">
    <citation type="submission" date="2022-04" db="EMBL/GenBank/DDBJ databases">
        <title>Gracilibacillus sp. isolated from saltern.</title>
        <authorList>
            <person name="Won M."/>
            <person name="Lee C.-M."/>
            <person name="Woen H.-Y."/>
            <person name="Kwon S.-W."/>
        </authorList>
    </citation>
    <scope>NUCLEOTIDE SEQUENCE [LARGE SCALE GENOMIC DNA]</scope>
    <source>
        <strain evidence="1 2">SSPM10-3</strain>
    </source>
</reference>